<sequence>MASEIELKLALGESGPDALRRHPRLASLPSRVSRLGNTYFDTPDGDLEEARSALRLRRDGSRLLQTVKTRGEGSGGLSSRGEWEWPVAGPGLDLEGLAEIPPMAALGQDTLSRLVPRFSTDFTRETWMVEDAGAVIEVALDAGEIRAGERTATIRELELELKEGKEGALHQLAATLAESVPLRPSDTSKAARGGALLLGQWRLPEGGTPAAWLHRAGVALDALGDTGEPAWRHEAQAAFRQLAALGDDPAGDAHWLARALEDDAWLNEAFGVRALALSRQLPGNTPLD</sequence>
<dbReference type="PANTHER" id="PTHR39569:SF1">
    <property type="entry name" value="INORGANIC TRIPHOSPHATASE"/>
    <property type="match status" value="1"/>
</dbReference>
<dbReference type="PANTHER" id="PTHR39569">
    <property type="entry name" value="INORGANIC TRIPHOSPHATASE"/>
    <property type="match status" value="1"/>
</dbReference>
<dbReference type="GO" id="GO:0046872">
    <property type="term" value="F:metal ion binding"/>
    <property type="evidence" value="ECO:0007669"/>
    <property type="project" value="TreeGrafter"/>
</dbReference>
<dbReference type="InterPro" id="IPR023577">
    <property type="entry name" value="CYTH_domain"/>
</dbReference>
<dbReference type="RefSeq" id="WP_064699101.1">
    <property type="nucleotide sequence ID" value="NZ_BDEO01000006.1"/>
</dbReference>
<reference evidence="3" key="1">
    <citation type="submission" date="2016-11" db="EMBL/GenBank/DDBJ databases">
        <authorList>
            <person name="Varghese N."/>
            <person name="Submissions S."/>
        </authorList>
    </citation>
    <scope>NUCLEOTIDE SEQUENCE [LARGE SCALE GENOMIC DNA]</scope>
    <source>
        <strain evidence="3">ALO Sharm</strain>
    </source>
</reference>
<name>A0A1M6SHG5_9GAMM</name>
<dbReference type="EMBL" id="FRAL01000003">
    <property type="protein sequence ID" value="SHK44212.1"/>
    <property type="molecule type" value="Genomic_DNA"/>
</dbReference>
<dbReference type="AlphaFoldDB" id="A0A1M6SHG5"/>
<evidence type="ECO:0000313" key="2">
    <source>
        <dbReference type="EMBL" id="SHK44212.1"/>
    </source>
</evidence>
<dbReference type="Proteomes" id="UP000184248">
    <property type="component" value="Unassembled WGS sequence"/>
</dbReference>
<gene>
    <name evidence="2" type="ORF">SAMN05192556_10312</name>
</gene>
<organism evidence="2 3">
    <name type="scientific">Halomonas caseinilytica</name>
    <dbReference type="NCBI Taxonomy" id="438744"/>
    <lineage>
        <taxon>Bacteria</taxon>
        <taxon>Pseudomonadati</taxon>
        <taxon>Pseudomonadota</taxon>
        <taxon>Gammaproteobacteria</taxon>
        <taxon>Oceanospirillales</taxon>
        <taxon>Halomonadaceae</taxon>
        <taxon>Halomonas</taxon>
    </lineage>
</organism>
<dbReference type="Gene3D" id="2.40.320.10">
    <property type="entry name" value="Hypothetical Protein Pfu-838710-001"/>
    <property type="match status" value="1"/>
</dbReference>
<evidence type="ECO:0000313" key="3">
    <source>
        <dbReference type="Proteomes" id="UP000184248"/>
    </source>
</evidence>
<evidence type="ECO:0000259" key="1">
    <source>
        <dbReference type="PROSITE" id="PS51707"/>
    </source>
</evidence>
<keyword evidence="3" id="KW-1185">Reference proteome</keyword>
<dbReference type="SMART" id="SM01118">
    <property type="entry name" value="CYTH"/>
    <property type="match status" value="1"/>
</dbReference>
<dbReference type="Pfam" id="PF01928">
    <property type="entry name" value="CYTH"/>
    <property type="match status" value="1"/>
</dbReference>
<dbReference type="CDD" id="cd07756">
    <property type="entry name" value="CYTH-like_Pase_CHAD"/>
    <property type="match status" value="1"/>
</dbReference>
<dbReference type="GO" id="GO:0050355">
    <property type="term" value="F:inorganic triphosphate phosphatase activity"/>
    <property type="evidence" value="ECO:0007669"/>
    <property type="project" value="InterPro"/>
</dbReference>
<accession>A0A1M6SHG5</accession>
<proteinExistence type="predicted"/>
<dbReference type="InterPro" id="IPR033469">
    <property type="entry name" value="CYTH-like_dom_sf"/>
</dbReference>
<dbReference type="OrthoDB" id="3034217at2"/>
<dbReference type="SUPFAM" id="SSF55154">
    <property type="entry name" value="CYTH-like phosphatases"/>
    <property type="match status" value="1"/>
</dbReference>
<dbReference type="InterPro" id="IPR039013">
    <property type="entry name" value="YgiF"/>
</dbReference>
<dbReference type="PROSITE" id="PS51707">
    <property type="entry name" value="CYTH"/>
    <property type="match status" value="1"/>
</dbReference>
<protein>
    <submittedName>
        <fullName evidence="2">CYTH domain-containing protein</fullName>
    </submittedName>
</protein>
<feature type="domain" description="CYTH" evidence="1">
    <location>
        <begin position="2"/>
        <end position="200"/>
    </location>
</feature>